<sequence length="173" mass="18632">MSSRGVPGVPIGNADCLLDVTFPYFTISGGVESQGPSRPWHGEIVTACAGALRFQLPDGARTATLTVEAFSSPPGCVAADFDDVVEVGYRSATGEPSLLDWAQRPLCVLGPLLTGPGDYRVRYHVREVRFPHGAELRPPGVDVLLRIWPDVPGEPVAVKITSDWARCWHPARS</sequence>
<dbReference type="Proteomes" id="UP000605568">
    <property type="component" value="Unassembled WGS sequence"/>
</dbReference>
<name>A0ABQ3MS36_9PSEU</name>
<reference evidence="2" key="1">
    <citation type="journal article" date="2019" name="Int. J. Syst. Evol. Microbiol.">
        <title>The Global Catalogue of Microorganisms (GCM) 10K type strain sequencing project: providing services to taxonomists for standard genome sequencing and annotation.</title>
        <authorList>
            <consortium name="The Broad Institute Genomics Platform"/>
            <consortium name="The Broad Institute Genome Sequencing Center for Infectious Disease"/>
            <person name="Wu L."/>
            <person name="Ma J."/>
        </authorList>
    </citation>
    <scope>NUCLEOTIDE SEQUENCE [LARGE SCALE GENOMIC DNA]</scope>
    <source>
        <strain evidence="2">CGMCC 4.7367</strain>
    </source>
</reference>
<organism evidence="1 2">
    <name type="scientific">Lentzea cavernae</name>
    <dbReference type="NCBI Taxonomy" id="2020703"/>
    <lineage>
        <taxon>Bacteria</taxon>
        <taxon>Bacillati</taxon>
        <taxon>Actinomycetota</taxon>
        <taxon>Actinomycetes</taxon>
        <taxon>Pseudonocardiales</taxon>
        <taxon>Pseudonocardiaceae</taxon>
        <taxon>Lentzea</taxon>
    </lineage>
</organism>
<accession>A0ABQ3MS36</accession>
<gene>
    <name evidence="1" type="ORF">GCM10017774_74860</name>
</gene>
<evidence type="ECO:0000313" key="1">
    <source>
        <dbReference type="EMBL" id="GHH56569.1"/>
    </source>
</evidence>
<protein>
    <submittedName>
        <fullName evidence="1">Uncharacterized protein</fullName>
    </submittedName>
</protein>
<keyword evidence="2" id="KW-1185">Reference proteome</keyword>
<dbReference type="EMBL" id="BNAR01000016">
    <property type="protein sequence ID" value="GHH56569.1"/>
    <property type="molecule type" value="Genomic_DNA"/>
</dbReference>
<proteinExistence type="predicted"/>
<evidence type="ECO:0000313" key="2">
    <source>
        <dbReference type="Proteomes" id="UP000605568"/>
    </source>
</evidence>
<comment type="caution">
    <text evidence="1">The sequence shown here is derived from an EMBL/GenBank/DDBJ whole genome shotgun (WGS) entry which is preliminary data.</text>
</comment>